<dbReference type="SMART" id="SM00730">
    <property type="entry name" value="PSN"/>
    <property type="match status" value="1"/>
</dbReference>
<evidence type="ECO:0000256" key="1">
    <source>
        <dbReference type="ARBA" id="ARBA00004477"/>
    </source>
</evidence>
<evidence type="ECO:0000313" key="11">
    <source>
        <dbReference type="Proteomes" id="UP000246740"/>
    </source>
</evidence>
<evidence type="ECO:0000313" key="10">
    <source>
        <dbReference type="EMBL" id="PWZ02269.1"/>
    </source>
</evidence>
<evidence type="ECO:0000256" key="9">
    <source>
        <dbReference type="SAM" id="Phobius"/>
    </source>
</evidence>
<dbReference type="InParanoid" id="A0A317XY40"/>
<feature type="compositionally biased region" description="Basic and acidic residues" evidence="8">
    <location>
        <begin position="400"/>
        <end position="417"/>
    </location>
</feature>
<comment type="similarity">
    <text evidence="2">Belongs to the peptidase A22B family.</text>
</comment>
<evidence type="ECO:0000256" key="4">
    <source>
        <dbReference type="ARBA" id="ARBA00022801"/>
    </source>
</evidence>
<keyword evidence="6 9" id="KW-1133">Transmembrane helix</keyword>
<accession>A0A317XY40</accession>
<evidence type="ECO:0000256" key="8">
    <source>
        <dbReference type="SAM" id="MobiDB-lite"/>
    </source>
</evidence>
<gene>
    <name evidence="10" type="ORF">BCV70DRAFT_60560</name>
</gene>
<organism evidence="10 11">
    <name type="scientific">Testicularia cyperi</name>
    <dbReference type="NCBI Taxonomy" id="1882483"/>
    <lineage>
        <taxon>Eukaryota</taxon>
        <taxon>Fungi</taxon>
        <taxon>Dikarya</taxon>
        <taxon>Basidiomycota</taxon>
        <taxon>Ustilaginomycotina</taxon>
        <taxon>Ustilaginomycetes</taxon>
        <taxon>Ustilaginales</taxon>
        <taxon>Anthracoideaceae</taxon>
        <taxon>Testicularia</taxon>
    </lineage>
</organism>
<feature type="transmembrane region" description="Helical" evidence="9">
    <location>
        <begin position="110"/>
        <end position="130"/>
    </location>
</feature>
<feature type="transmembrane region" description="Helical" evidence="9">
    <location>
        <begin position="269"/>
        <end position="290"/>
    </location>
</feature>
<dbReference type="Pfam" id="PF04258">
    <property type="entry name" value="Peptidase_A22B"/>
    <property type="match status" value="1"/>
</dbReference>
<dbReference type="AlphaFoldDB" id="A0A317XY40"/>
<evidence type="ECO:0008006" key="12">
    <source>
        <dbReference type="Google" id="ProtNLM"/>
    </source>
</evidence>
<keyword evidence="5" id="KW-0256">Endoplasmic reticulum</keyword>
<keyword evidence="4" id="KW-0378">Hydrolase</keyword>
<name>A0A317XY40_9BASI</name>
<feature type="region of interest" description="Disordered" evidence="8">
    <location>
        <begin position="42"/>
        <end position="72"/>
    </location>
</feature>
<comment type="subcellular location">
    <subcellularLocation>
        <location evidence="1">Endoplasmic reticulum membrane</location>
        <topology evidence="1">Multi-pass membrane protein</topology>
    </subcellularLocation>
</comment>
<feature type="transmembrane region" description="Helical" evidence="9">
    <location>
        <begin position="214"/>
        <end position="235"/>
    </location>
</feature>
<dbReference type="GO" id="GO:0042500">
    <property type="term" value="F:aspartic endopeptidase activity, intramembrane cleaving"/>
    <property type="evidence" value="ECO:0007669"/>
    <property type="project" value="InterPro"/>
</dbReference>
<feature type="transmembrane region" description="Helical" evidence="9">
    <location>
        <begin position="317"/>
        <end position="339"/>
    </location>
</feature>
<feature type="transmembrane region" description="Helical" evidence="9">
    <location>
        <begin position="80"/>
        <end position="98"/>
    </location>
</feature>
<sequence>MSSSDSDLYLAYAALMTGAVMPIYFGSFQSLSTPKTTRDLIKAAKRKKSNKTSDDESSDSDSDSDDEDSGVSEKVTSGEAMWFPIMGSAVLFGLFLIFKFLNKEYVNLLLSFYFGIVGCLALTQALSFASRGLTGRNLWKKLPSFKLLMIQRGQDEELFKASFNAVEIGLFGLSILLVGVYMLTKNWIISNLLALSLSLNAIALMSLDSFRTGAIMLGGLFVYDIFWVFATPVMVSVAKNFDAPIKIVWPKNIVEALLALSRSEPLPQLQFTMLGLGDIVIPGIFVALALRYDQLVASEAKPSIHFTKRYSRFAKPYFMATMAAYVAGLGTTMMVMHVFKAAQPALLYLSPACTGALFLTAWLRGELSQVWSWTDGEDDDEDEKKGDDKKSQNSKNKSKTSRETVKENGDDATHDAKQTPTRKSSRKSKPSAKRRD</sequence>
<dbReference type="Proteomes" id="UP000246740">
    <property type="component" value="Unassembled WGS sequence"/>
</dbReference>
<dbReference type="PANTHER" id="PTHR12174:SF23">
    <property type="entry name" value="MINOR HISTOCOMPATIBILITY ANTIGEN H13"/>
    <property type="match status" value="1"/>
</dbReference>
<evidence type="ECO:0000256" key="7">
    <source>
        <dbReference type="ARBA" id="ARBA00023136"/>
    </source>
</evidence>
<feature type="transmembrane region" description="Helical" evidence="9">
    <location>
        <begin position="188"/>
        <end position="207"/>
    </location>
</feature>
<protein>
    <recommendedName>
        <fullName evidence="12">Peptidase A22B, signal peptide peptidase</fullName>
    </recommendedName>
</protein>
<feature type="transmembrane region" description="Helical" evidence="9">
    <location>
        <begin position="345"/>
        <end position="363"/>
    </location>
</feature>
<dbReference type="InterPro" id="IPR007369">
    <property type="entry name" value="Peptidase_A22B_SPP"/>
</dbReference>
<feature type="compositionally biased region" description="Basic residues" evidence="8">
    <location>
        <begin position="423"/>
        <end position="436"/>
    </location>
</feature>
<dbReference type="GO" id="GO:0006465">
    <property type="term" value="P:signal peptide processing"/>
    <property type="evidence" value="ECO:0007669"/>
    <property type="project" value="TreeGrafter"/>
</dbReference>
<feature type="region of interest" description="Disordered" evidence="8">
    <location>
        <begin position="374"/>
        <end position="436"/>
    </location>
</feature>
<keyword evidence="11" id="KW-1185">Reference proteome</keyword>
<dbReference type="FunCoup" id="A0A317XY40">
    <property type="interactions" value="141"/>
</dbReference>
<dbReference type="InterPro" id="IPR006639">
    <property type="entry name" value="Preselin/SPP"/>
</dbReference>
<evidence type="ECO:0000256" key="6">
    <source>
        <dbReference type="ARBA" id="ARBA00022989"/>
    </source>
</evidence>
<dbReference type="GO" id="GO:0033619">
    <property type="term" value="P:membrane protein proteolysis"/>
    <property type="evidence" value="ECO:0007669"/>
    <property type="project" value="TreeGrafter"/>
</dbReference>
<dbReference type="GO" id="GO:0098553">
    <property type="term" value="C:lumenal side of endoplasmic reticulum membrane"/>
    <property type="evidence" value="ECO:0007669"/>
    <property type="project" value="TreeGrafter"/>
</dbReference>
<keyword evidence="7 9" id="KW-0472">Membrane</keyword>
<feature type="transmembrane region" description="Helical" evidence="9">
    <location>
        <begin position="6"/>
        <end position="25"/>
    </location>
</feature>
<evidence type="ECO:0000256" key="5">
    <source>
        <dbReference type="ARBA" id="ARBA00022824"/>
    </source>
</evidence>
<feature type="transmembrane region" description="Helical" evidence="9">
    <location>
        <begin position="161"/>
        <end position="182"/>
    </location>
</feature>
<feature type="compositionally biased region" description="Acidic residues" evidence="8">
    <location>
        <begin position="55"/>
        <end position="70"/>
    </location>
</feature>
<keyword evidence="3 9" id="KW-0812">Transmembrane</keyword>
<dbReference type="OrthoDB" id="29661at2759"/>
<dbReference type="GO" id="GO:0098554">
    <property type="term" value="C:cytoplasmic side of endoplasmic reticulum membrane"/>
    <property type="evidence" value="ECO:0007669"/>
    <property type="project" value="TreeGrafter"/>
</dbReference>
<dbReference type="PANTHER" id="PTHR12174">
    <property type="entry name" value="SIGNAL PEPTIDE PEPTIDASE"/>
    <property type="match status" value="1"/>
</dbReference>
<evidence type="ECO:0000256" key="2">
    <source>
        <dbReference type="ARBA" id="ARBA00006859"/>
    </source>
</evidence>
<evidence type="ECO:0000256" key="3">
    <source>
        <dbReference type="ARBA" id="ARBA00022692"/>
    </source>
</evidence>
<proteinExistence type="inferred from homology"/>
<dbReference type="EMBL" id="KZ819189">
    <property type="protein sequence ID" value="PWZ02269.1"/>
    <property type="molecule type" value="Genomic_DNA"/>
</dbReference>
<reference evidence="10 11" key="1">
    <citation type="journal article" date="2018" name="Mol. Biol. Evol.">
        <title>Broad Genomic Sampling Reveals a Smut Pathogenic Ancestry of the Fungal Clade Ustilaginomycotina.</title>
        <authorList>
            <person name="Kijpornyongpan T."/>
            <person name="Mondo S.J."/>
            <person name="Barry K."/>
            <person name="Sandor L."/>
            <person name="Lee J."/>
            <person name="Lipzen A."/>
            <person name="Pangilinan J."/>
            <person name="LaButti K."/>
            <person name="Hainaut M."/>
            <person name="Henrissat B."/>
            <person name="Grigoriev I.V."/>
            <person name="Spatafora J.W."/>
            <person name="Aime M.C."/>
        </authorList>
    </citation>
    <scope>NUCLEOTIDE SEQUENCE [LARGE SCALE GENOMIC DNA]</scope>
    <source>
        <strain evidence="10 11">MCA 3645</strain>
    </source>
</reference>
<dbReference type="STRING" id="1882483.A0A317XY40"/>